<dbReference type="PANTHER" id="PTHR33164">
    <property type="entry name" value="TRANSCRIPTIONAL REGULATOR, MARR FAMILY"/>
    <property type="match status" value="1"/>
</dbReference>
<organism evidence="2 3">
    <name type="scientific">Nocardia vinacea</name>
    <dbReference type="NCBI Taxonomy" id="96468"/>
    <lineage>
        <taxon>Bacteria</taxon>
        <taxon>Bacillati</taxon>
        <taxon>Actinomycetota</taxon>
        <taxon>Actinomycetes</taxon>
        <taxon>Mycobacteriales</taxon>
        <taxon>Nocardiaceae</taxon>
        <taxon>Nocardia</taxon>
    </lineage>
</organism>
<reference evidence="2" key="1">
    <citation type="submission" date="2022-10" db="EMBL/GenBank/DDBJ databases">
        <title>The complete genomes of actinobacterial strains from the NBC collection.</title>
        <authorList>
            <person name="Joergensen T.S."/>
            <person name="Alvarez Arevalo M."/>
            <person name="Sterndorff E.B."/>
            <person name="Faurdal D."/>
            <person name="Vuksanovic O."/>
            <person name="Mourched A.-S."/>
            <person name="Charusanti P."/>
            <person name="Shaw S."/>
            <person name="Blin K."/>
            <person name="Weber T."/>
        </authorList>
    </citation>
    <scope>NUCLEOTIDE SEQUENCE</scope>
    <source>
        <strain evidence="2">NBC_01482</strain>
    </source>
</reference>
<dbReference type="Gene3D" id="1.10.10.10">
    <property type="entry name" value="Winged helix-like DNA-binding domain superfamily/Winged helix DNA-binding domain"/>
    <property type="match status" value="1"/>
</dbReference>
<dbReference type="InterPro" id="IPR000835">
    <property type="entry name" value="HTH_MarR-typ"/>
</dbReference>
<evidence type="ECO:0000313" key="2">
    <source>
        <dbReference type="EMBL" id="WUV43147.1"/>
    </source>
</evidence>
<dbReference type="EMBL" id="CP109441">
    <property type="protein sequence ID" value="WUV43147.1"/>
    <property type="molecule type" value="Genomic_DNA"/>
</dbReference>
<dbReference type="Proteomes" id="UP001432062">
    <property type="component" value="Chromosome"/>
</dbReference>
<dbReference type="RefSeq" id="WP_174415024.1">
    <property type="nucleotide sequence ID" value="NZ_CP109149.1"/>
</dbReference>
<evidence type="ECO:0000259" key="1">
    <source>
        <dbReference type="PROSITE" id="PS50995"/>
    </source>
</evidence>
<dbReference type="InterPro" id="IPR039422">
    <property type="entry name" value="MarR/SlyA-like"/>
</dbReference>
<accession>A0ABZ1YMK5</accession>
<keyword evidence="3" id="KW-1185">Reference proteome</keyword>
<dbReference type="InterPro" id="IPR036388">
    <property type="entry name" value="WH-like_DNA-bd_sf"/>
</dbReference>
<dbReference type="SMART" id="SM00347">
    <property type="entry name" value="HTH_MARR"/>
    <property type="match status" value="1"/>
</dbReference>
<proteinExistence type="predicted"/>
<dbReference type="InterPro" id="IPR036390">
    <property type="entry name" value="WH_DNA-bd_sf"/>
</dbReference>
<protein>
    <submittedName>
        <fullName evidence="2">MarR family transcriptional regulator</fullName>
    </submittedName>
</protein>
<dbReference type="PROSITE" id="PS50995">
    <property type="entry name" value="HTH_MARR_2"/>
    <property type="match status" value="1"/>
</dbReference>
<dbReference type="Pfam" id="PF12802">
    <property type="entry name" value="MarR_2"/>
    <property type="match status" value="1"/>
</dbReference>
<feature type="domain" description="HTH marR-type" evidence="1">
    <location>
        <begin position="6"/>
        <end position="136"/>
    </location>
</feature>
<dbReference type="PANTHER" id="PTHR33164:SF43">
    <property type="entry name" value="HTH-TYPE TRANSCRIPTIONAL REPRESSOR YETL"/>
    <property type="match status" value="1"/>
</dbReference>
<sequence>MKLPAEQRLGLDLKRAEQELMAVKHEAVKPLTVPQYAALYALSENPGVSAAALARECMVTPQAMTVVLKNLQERGFVERTPHPWHRGVLETRLTPAGRKAFAKADAKAAAIERRVAAAFSAREREQLRELLARFTEALQE</sequence>
<name>A0ABZ1YMK5_9NOCA</name>
<gene>
    <name evidence="2" type="ORF">OG563_28415</name>
</gene>
<dbReference type="SUPFAM" id="SSF46785">
    <property type="entry name" value="Winged helix' DNA-binding domain"/>
    <property type="match status" value="1"/>
</dbReference>
<evidence type="ECO:0000313" key="3">
    <source>
        <dbReference type="Proteomes" id="UP001432062"/>
    </source>
</evidence>